<evidence type="ECO:0000313" key="17">
    <source>
        <dbReference type="Proteomes" id="UP000620133"/>
    </source>
</evidence>
<keyword evidence="6" id="KW-0256">Endoplasmic reticulum</keyword>
<feature type="binding site" evidence="12">
    <location>
        <position position="274"/>
    </location>
    <ligand>
        <name>Zn(2+)</name>
        <dbReference type="ChEBI" id="CHEBI:29105"/>
        <note>catalytic</note>
    </ligand>
</feature>
<sequence length="411" mass="46719">MHIVIIALIASMYVIDLVLNILNVKHSRLELPDNVKNIYDEEVYKKWASYNQEHLRFGIIQKSVFTALILGLLLFKVFGIFESIALNVTHSEILQTWIFLVIYLAIQTFIGIPFEYIDTFKIEEKYGFNKTTKKTFVIDQIKSFLLASLLFGALVAGLQGLYLAFIDSIWVFVLLAWVFLAVVMIIMFLLNTKVFVKLFNKLTPLEDGSLKEKIDKLANELGFEVEKISVMDASKRSSKLNAFFSGLGKTRDVVLYDTLIEKLSEEQVLAVLAHELGHATYKDTTKMLFQNILTFGLYALVIGLIMQSPSVYTAFGLEGVFFGFGLILFTILMGPISILLGMLTNGWSRKIEYRADGFAKKYVGQEHMIGALEVLARENFSNLNPHPLYVKLFYNHPTISERISSLEKKVI</sequence>
<keyword evidence="9 13" id="KW-0482">Metalloprotease</keyword>
<feature type="active site" evidence="11">
    <location>
        <position position="275"/>
    </location>
</feature>
<evidence type="ECO:0000313" key="16">
    <source>
        <dbReference type="EMBL" id="BCR36770.1"/>
    </source>
</evidence>
<dbReference type="Gene3D" id="3.30.2010.10">
    <property type="entry name" value="Metalloproteases ('zincins'), catalytic domain"/>
    <property type="match status" value="1"/>
</dbReference>
<name>A0A7U9THV6_9MOLU</name>
<feature type="domain" description="Peptidase M48" evidence="14">
    <location>
        <begin position="204"/>
        <end position="408"/>
    </location>
</feature>
<dbReference type="InterPro" id="IPR001915">
    <property type="entry name" value="Peptidase_M48"/>
</dbReference>
<dbReference type="Pfam" id="PF01435">
    <property type="entry name" value="Peptidase_M48"/>
    <property type="match status" value="1"/>
</dbReference>
<dbReference type="KEGG" id="manr:MPAN_016630"/>
<evidence type="ECO:0000256" key="13">
    <source>
        <dbReference type="RuleBase" id="RU003983"/>
    </source>
</evidence>
<evidence type="ECO:0000256" key="8">
    <source>
        <dbReference type="ARBA" id="ARBA00022989"/>
    </source>
</evidence>
<reference evidence="16" key="1">
    <citation type="submission" date="2021-01" db="EMBL/GenBank/DDBJ databases">
        <title>Draft genome sequence of Acholeplasmataceae bacterium strain Mahy22.</title>
        <authorList>
            <person name="Watanabe M."/>
            <person name="Kojima H."/>
            <person name="Fukui M."/>
        </authorList>
    </citation>
    <scope>NUCLEOTIDE SEQUENCE</scope>
    <source>
        <strain evidence="16">Mahy22</strain>
    </source>
</reference>
<keyword evidence="10" id="KW-0472">Membrane</keyword>
<dbReference type="InterPro" id="IPR027057">
    <property type="entry name" value="CAXX_Prtase_1"/>
</dbReference>
<feature type="binding site" evidence="12">
    <location>
        <position position="352"/>
    </location>
    <ligand>
        <name>Zn(2+)</name>
        <dbReference type="ChEBI" id="CHEBI:29105"/>
        <note>catalytic</note>
    </ligand>
</feature>
<feature type="domain" description="CAAX prenyl protease 1 N-terminal" evidence="15">
    <location>
        <begin position="21"/>
        <end position="201"/>
    </location>
</feature>
<proteinExistence type="inferred from homology"/>
<evidence type="ECO:0000256" key="11">
    <source>
        <dbReference type="PIRSR" id="PIRSR627057-1"/>
    </source>
</evidence>
<keyword evidence="3" id="KW-0812">Transmembrane</keyword>
<dbReference type="EMBL" id="AP024412">
    <property type="protein sequence ID" value="BCR36770.1"/>
    <property type="molecule type" value="Genomic_DNA"/>
</dbReference>
<evidence type="ECO:0000256" key="2">
    <source>
        <dbReference type="ARBA" id="ARBA00022670"/>
    </source>
</evidence>
<evidence type="ECO:0000256" key="7">
    <source>
        <dbReference type="ARBA" id="ARBA00022833"/>
    </source>
</evidence>
<dbReference type="InterPro" id="IPR036259">
    <property type="entry name" value="MFS_trans_sf"/>
</dbReference>
<keyword evidence="7 12" id="KW-0862">Zinc</keyword>
<keyword evidence="2 13" id="KW-0645">Protease</keyword>
<evidence type="ECO:0000256" key="4">
    <source>
        <dbReference type="ARBA" id="ARBA00022723"/>
    </source>
</evidence>
<gene>
    <name evidence="16" type="ORF">MPAN_016630</name>
</gene>
<feature type="active site" description="Proton donor" evidence="11">
    <location>
        <position position="356"/>
    </location>
</feature>
<evidence type="ECO:0000259" key="14">
    <source>
        <dbReference type="Pfam" id="PF01435"/>
    </source>
</evidence>
<dbReference type="SUPFAM" id="SSF103473">
    <property type="entry name" value="MFS general substrate transporter"/>
    <property type="match status" value="1"/>
</dbReference>
<dbReference type="Proteomes" id="UP000620133">
    <property type="component" value="Chromosome"/>
</dbReference>
<evidence type="ECO:0000256" key="3">
    <source>
        <dbReference type="ARBA" id="ARBA00022692"/>
    </source>
</evidence>
<dbReference type="CDD" id="cd07343">
    <property type="entry name" value="M48A_Zmpste24p_like"/>
    <property type="match status" value="1"/>
</dbReference>
<evidence type="ECO:0000256" key="1">
    <source>
        <dbReference type="ARBA" id="ARBA00004477"/>
    </source>
</evidence>
<dbReference type="GO" id="GO:0046872">
    <property type="term" value="F:metal ion binding"/>
    <property type="evidence" value="ECO:0007669"/>
    <property type="project" value="UniProtKB-KW"/>
</dbReference>
<evidence type="ECO:0000256" key="12">
    <source>
        <dbReference type="PIRSR" id="PIRSR627057-2"/>
    </source>
</evidence>
<dbReference type="PANTHER" id="PTHR10120">
    <property type="entry name" value="CAAX PRENYL PROTEASE 1"/>
    <property type="match status" value="1"/>
</dbReference>
<evidence type="ECO:0000259" key="15">
    <source>
        <dbReference type="Pfam" id="PF16491"/>
    </source>
</evidence>
<comment type="cofactor">
    <cofactor evidence="12 13">
        <name>Zn(2+)</name>
        <dbReference type="ChEBI" id="CHEBI:29105"/>
    </cofactor>
    <text evidence="12 13">Binds 1 zinc ion per subunit.</text>
</comment>
<keyword evidence="17" id="KW-1185">Reference proteome</keyword>
<dbReference type="GO" id="GO:0071586">
    <property type="term" value="P:CAAX-box protein processing"/>
    <property type="evidence" value="ECO:0007669"/>
    <property type="project" value="InterPro"/>
</dbReference>
<dbReference type="FunFam" id="3.30.2010.10:FF:000002">
    <property type="entry name" value="CAAX prenyl protease"/>
    <property type="match status" value="1"/>
</dbReference>
<comment type="similarity">
    <text evidence="13">Belongs to the peptidase M48 family.</text>
</comment>
<dbReference type="RefSeq" id="WP_176239415.1">
    <property type="nucleotide sequence ID" value="NZ_AP024412.1"/>
</dbReference>
<keyword evidence="5 13" id="KW-0378">Hydrolase</keyword>
<comment type="subcellular location">
    <subcellularLocation>
        <location evidence="1">Endoplasmic reticulum membrane</location>
        <topology evidence="1">Multi-pass membrane protein</topology>
    </subcellularLocation>
</comment>
<evidence type="ECO:0000256" key="10">
    <source>
        <dbReference type="ARBA" id="ARBA00023136"/>
    </source>
</evidence>
<accession>A0A7U9THV6</accession>
<dbReference type="GO" id="GO:0004222">
    <property type="term" value="F:metalloendopeptidase activity"/>
    <property type="evidence" value="ECO:0007669"/>
    <property type="project" value="InterPro"/>
</dbReference>
<dbReference type="InterPro" id="IPR032456">
    <property type="entry name" value="Peptidase_M48_N"/>
</dbReference>
<protein>
    <submittedName>
        <fullName evidence="16">Peptidase M48</fullName>
    </submittedName>
</protein>
<keyword evidence="8" id="KW-1133">Transmembrane helix</keyword>
<organism evidence="16 17">
    <name type="scientific">Mariniplasma anaerobium</name>
    <dbReference type="NCBI Taxonomy" id="2735436"/>
    <lineage>
        <taxon>Bacteria</taxon>
        <taxon>Bacillati</taxon>
        <taxon>Mycoplasmatota</taxon>
        <taxon>Mollicutes</taxon>
        <taxon>Acholeplasmatales</taxon>
        <taxon>Acholeplasmataceae</taxon>
        <taxon>Mariniplasma</taxon>
    </lineage>
</organism>
<evidence type="ECO:0000256" key="5">
    <source>
        <dbReference type="ARBA" id="ARBA00022801"/>
    </source>
</evidence>
<evidence type="ECO:0000256" key="6">
    <source>
        <dbReference type="ARBA" id="ARBA00022824"/>
    </source>
</evidence>
<keyword evidence="4 12" id="KW-0479">Metal-binding</keyword>
<evidence type="ECO:0000256" key="9">
    <source>
        <dbReference type="ARBA" id="ARBA00023049"/>
    </source>
</evidence>
<dbReference type="Pfam" id="PF16491">
    <property type="entry name" value="Peptidase_M48_N"/>
    <property type="match status" value="1"/>
</dbReference>
<feature type="binding site" evidence="12">
    <location>
        <position position="278"/>
    </location>
    <ligand>
        <name>Zn(2+)</name>
        <dbReference type="ChEBI" id="CHEBI:29105"/>
        <note>catalytic</note>
    </ligand>
</feature>
<dbReference type="AlphaFoldDB" id="A0A7U9THV6"/>